<dbReference type="GO" id="GO:0046872">
    <property type="term" value="F:metal ion binding"/>
    <property type="evidence" value="ECO:0007669"/>
    <property type="project" value="UniProtKB-KW"/>
</dbReference>
<dbReference type="EMBL" id="JAAGMK010000646">
    <property type="protein sequence ID" value="NEB86907.1"/>
    <property type="molecule type" value="Genomic_DNA"/>
</dbReference>
<dbReference type="Gene3D" id="3.90.45.10">
    <property type="entry name" value="Peptide deformylase"/>
    <property type="match status" value="1"/>
</dbReference>
<dbReference type="AlphaFoldDB" id="A0A6G3SV53"/>
<evidence type="ECO:0000313" key="3">
    <source>
        <dbReference type="EMBL" id="NEB86907.1"/>
    </source>
</evidence>
<dbReference type="InterPro" id="IPR036821">
    <property type="entry name" value="Peptide_deformylase_sf"/>
</dbReference>
<dbReference type="PANTHER" id="PTHR10458">
    <property type="entry name" value="PEPTIDE DEFORMYLASE"/>
    <property type="match status" value="1"/>
</dbReference>
<evidence type="ECO:0000256" key="1">
    <source>
        <dbReference type="ARBA" id="ARBA00010759"/>
    </source>
</evidence>
<reference evidence="3" key="1">
    <citation type="submission" date="2020-01" db="EMBL/GenBank/DDBJ databases">
        <title>Insect and environment-associated Actinomycetes.</title>
        <authorList>
            <person name="Currrie C."/>
            <person name="Chevrette M."/>
            <person name="Carlson C."/>
            <person name="Stubbendieck R."/>
            <person name="Wendt-Pienkowski E."/>
        </authorList>
    </citation>
    <scope>NUCLEOTIDE SEQUENCE</scope>
    <source>
        <strain evidence="3">SID505</strain>
    </source>
</reference>
<comment type="cofactor">
    <cofactor evidence="2">
        <name>Fe(2+)</name>
        <dbReference type="ChEBI" id="CHEBI:29033"/>
    </cofactor>
    <text evidence="2">Binds 1 Fe(2+) ion.</text>
</comment>
<dbReference type="PRINTS" id="PR01576">
    <property type="entry name" value="PDEFORMYLASE"/>
</dbReference>
<dbReference type="InterPro" id="IPR023635">
    <property type="entry name" value="Peptide_deformylase"/>
</dbReference>
<dbReference type="PANTHER" id="PTHR10458:SF22">
    <property type="entry name" value="PEPTIDE DEFORMYLASE"/>
    <property type="match status" value="1"/>
</dbReference>
<evidence type="ECO:0000256" key="2">
    <source>
        <dbReference type="HAMAP-Rule" id="MF_00163"/>
    </source>
</evidence>
<feature type="binding site" evidence="2">
    <location>
        <position position="151"/>
    </location>
    <ligand>
        <name>Fe cation</name>
        <dbReference type="ChEBI" id="CHEBI:24875"/>
    </ligand>
</feature>
<sequence length="189" mass="20755">MTDMRPSQRMRDLGVVQQGAAILTEPARTFDLPAEQDEAERVVDELFAAMDRIGQVHPFAKGMGLAAPQIGISRAAAVVQPPGDAPSIVLLNPRITDSCKESDEHYEGCLSFFDVRGLVPRPLTITVQTTTQSGEIVTTAYERGLARLIHHEIDHLGGLLYTARMNVGVTPIPVEQYRQTGQAWAYERS</sequence>
<comment type="caution">
    <text evidence="3">The sequence shown here is derived from an EMBL/GenBank/DDBJ whole genome shotgun (WGS) entry which is preliminary data.</text>
</comment>
<keyword evidence="2" id="KW-0408">Iron</keyword>
<dbReference type="Pfam" id="PF01327">
    <property type="entry name" value="Pep_deformylase"/>
    <property type="match status" value="1"/>
</dbReference>
<keyword evidence="2" id="KW-0648">Protein biosynthesis</keyword>
<keyword evidence="2" id="KW-0479">Metal-binding</keyword>
<dbReference type="CDD" id="cd00487">
    <property type="entry name" value="Pep_deformylase"/>
    <property type="match status" value="1"/>
</dbReference>
<name>A0A6G3SV53_STRAQ</name>
<comment type="similarity">
    <text evidence="1 2">Belongs to the polypeptide deformylase family.</text>
</comment>
<gene>
    <name evidence="2" type="primary">def</name>
    <name evidence="3" type="ORF">G3I43_22410</name>
</gene>
<dbReference type="PIRSF" id="PIRSF004749">
    <property type="entry name" value="Pep_def"/>
    <property type="match status" value="1"/>
</dbReference>
<comment type="function">
    <text evidence="2">Removes the formyl group from the N-terminal Met of newly synthesized proteins. Requires at least a dipeptide for an efficient rate of reaction. N-terminal L-methionine is a prerequisite for activity but the enzyme has broad specificity at other positions.</text>
</comment>
<accession>A0A6G3SV53</accession>
<dbReference type="SUPFAM" id="SSF56420">
    <property type="entry name" value="Peptide deformylase"/>
    <property type="match status" value="1"/>
</dbReference>
<dbReference type="EC" id="3.5.1.88" evidence="2"/>
<feature type="active site" evidence="2">
    <location>
        <position position="152"/>
    </location>
</feature>
<feature type="binding site" evidence="2">
    <location>
        <position position="109"/>
    </location>
    <ligand>
        <name>Fe cation</name>
        <dbReference type="ChEBI" id="CHEBI:24875"/>
    </ligand>
</feature>
<protein>
    <recommendedName>
        <fullName evidence="2">Peptide deformylase</fullName>
        <shortName evidence="2">PDF</shortName>
        <ecNumber evidence="2">3.5.1.88</ecNumber>
    </recommendedName>
    <alternativeName>
        <fullName evidence="2">Polypeptide deformylase</fullName>
    </alternativeName>
</protein>
<dbReference type="HAMAP" id="MF_00163">
    <property type="entry name" value="Pep_deformylase"/>
    <property type="match status" value="1"/>
</dbReference>
<proteinExistence type="inferred from homology"/>
<dbReference type="GO" id="GO:0042586">
    <property type="term" value="F:peptide deformylase activity"/>
    <property type="evidence" value="ECO:0007669"/>
    <property type="project" value="UniProtKB-UniRule"/>
</dbReference>
<dbReference type="GO" id="GO:0006412">
    <property type="term" value="P:translation"/>
    <property type="evidence" value="ECO:0007669"/>
    <property type="project" value="UniProtKB-UniRule"/>
</dbReference>
<organism evidence="3">
    <name type="scientific">Streptomyces anulatus</name>
    <name type="common">Streptomyces chrysomallus</name>
    <dbReference type="NCBI Taxonomy" id="1892"/>
    <lineage>
        <taxon>Bacteria</taxon>
        <taxon>Bacillati</taxon>
        <taxon>Actinomycetota</taxon>
        <taxon>Actinomycetes</taxon>
        <taxon>Kitasatosporales</taxon>
        <taxon>Streptomycetaceae</taxon>
        <taxon>Streptomyces</taxon>
    </lineage>
</organism>
<comment type="catalytic activity">
    <reaction evidence="2">
        <text>N-terminal N-formyl-L-methionyl-[peptide] + H2O = N-terminal L-methionyl-[peptide] + formate</text>
        <dbReference type="Rhea" id="RHEA:24420"/>
        <dbReference type="Rhea" id="RHEA-COMP:10639"/>
        <dbReference type="Rhea" id="RHEA-COMP:10640"/>
        <dbReference type="ChEBI" id="CHEBI:15377"/>
        <dbReference type="ChEBI" id="CHEBI:15740"/>
        <dbReference type="ChEBI" id="CHEBI:49298"/>
        <dbReference type="ChEBI" id="CHEBI:64731"/>
        <dbReference type="EC" id="3.5.1.88"/>
    </reaction>
</comment>
<feature type="binding site" evidence="2">
    <location>
        <position position="155"/>
    </location>
    <ligand>
        <name>Fe cation</name>
        <dbReference type="ChEBI" id="CHEBI:24875"/>
    </ligand>
</feature>
<keyword evidence="2" id="KW-0378">Hydrolase</keyword>